<evidence type="ECO:0000313" key="1">
    <source>
        <dbReference type="EMBL" id="ESA10309.1"/>
    </source>
</evidence>
<protein>
    <submittedName>
        <fullName evidence="1">Uncharacterized protein</fullName>
    </submittedName>
</protein>
<proteinExistence type="predicted"/>
<dbReference type="AlphaFoldDB" id="U9TQ56"/>
<dbReference type="HOGENOM" id="CLU_2923815_0_0_1"/>
<sequence length="61" mass="7026">MSQAYTLSVCLDFFAVCHVYITDCHGTILRDAGRKSCSQNKFHWPDAPDTYCLHIYPVTER</sequence>
<accession>U9TQ56</accession>
<name>U9TQ56_RHIID</name>
<reference evidence="1" key="1">
    <citation type="submission" date="2013-07" db="EMBL/GenBank/DDBJ databases">
        <title>The genome of an arbuscular mycorrhizal fungus provides insights into the evolution of the oldest plant symbiosis.</title>
        <authorList>
            <consortium name="DOE Joint Genome Institute"/>
            <person name="Tisserant E."/>
            <person name="Malbreil M."/>
            <person name="Kuo A."/>
            <person name="Kohler A."/>
            <person name="Symeonidi A."/>
            <person name="Balestrini R."/>
            <person name="Charron P."/>
            <person name="Duensing N."/>
            <person name="Frei-dit-Frey N."/>
            <person name="Gianinazzi-Pearson V."/>
            <person name="Gilbert B."/>
            <person name="Handa Y."/>
            <person name="Hijri M."/>
            <person name="Kaul R."/>
            <person name="Kawaguchi M."/>
            <person name="Krajinski F."/>
            <person name="Lammers P."/>
            <person name="Lapierre D."/>
            <person name="Masclaux F.G."/>
            <person name="Murat C."/>
            <person name="Morin E."/>
            <person name="Ndikumana S."/>
            <person name="Pagni M."/>
            <person name="Petitpierre D."/>
            <person name="Requena N."/>
            <person name="Rosikiewicz P."/>
            <person name="Riley R."/>
            <person name="Saito K."/>
            <person name="San Clemente H."/>
            <person name="Shapiro H."/>
            <person name="van Tuinen D."/>
            <person name="Becard G."/>
            <person name="Bonfante P."/>
            <person name="Paszkowski U."/>
            <person name="Shachar-Hill Y."/>
            <person name="Young J.P."/>
            <person name="Sanders I.R."/>
            <person name="Henrissat B."/>
            <person name="Rensing S.A."/>
            <person name="Grigoriev I.V."/>
            <person name="Corradi N."/>
            <person name="Roux C."/>
            <person name="Martin F."/>
        </authorList>
    </citation>
    <scope>NUCLEOTIDE SEQUENCE</scope>
    <source>
        <strain evidence="1">DAOM 197198</strain>
    </source>
</reference>
<dbReference type="EMBL" id="KI287239">
    <property type="protein sequence ID" value="ESA10309.1"/>
    <property type="molecule type" value="Genomic_DNA"/>
</dbReference>
<organism evidence="1">
    <name type="scientific">Rhizophagus irregularis (strain DAOM 181602 / DAOM 197198 / MUCL 43194)</name>
    <name type="common">Arbuscular mycorrhizal fungus</name>
    <name type="synonym">Glomus intraradices</name>
    <dbReference type="NCBI Taxonomy" id="747089"/>
    <lineage>
        <taxon>Eukaryota</taxon>
        <taxon>Fungi</taxon>
        <taxon>Fungi incertae sedis</taxon>
        <taxon>Mucoromycota</taxon>
        <taxon>Glomeromycotina</taxon>
        <taxon>Glomeromycetes</taxon>
        <taxon>Glomerales</taxon>
        <taxon>Glomeraceae</taxon>
        <taxon>Rhizophagus</taxon>
    </lineage>
</organism>
<dbReference type="VEuPathDB" id="FungiDB:RhiirFUN_021837"/>
<gene>
    <name evidence="1" type="ORF">GLOINDRAFT_29592</name>
</gene>